<organism evidence="1 2">
    <name type="scientific">Flavobacterium zubiriense</name>
    <dbReference type="NCBI Taxonomy" id="3138075"/>
    <lineage>
        <taxon>Bacteria</taxon>
        <taxon>Pseudomonadati</taxon>
        <taxon>Bacteroidota</taxon>
        <taxon>Flavobacteriia</taxon>
        <taxon>Flavobacteriales</taxon>
        <taxon>Flavobacteriaceae</taxon>
        <taxon>Flavobacterium</taxon>
    </lineage>
</organism>
<reference evidence="1 2" key="1">
    <citation type="submission" date="2024-04" db="EMBL/GenBank/DDBJ databases">
        <title>New Clade of Flavobacterium.</title>
        <authorList>
            <person name="Matos L."/>
            <person name="Proenca D.N."/>
            <person name="Fransisco R.M."/>
            <person name="Chung A.P."/>
            <person name="Maccario L."/>
            <person name="Sorensen S.J."/>
            <person name="Morais P.V."/>
        </authorList>
    </citation>
    <scope>NUCLEOTIDE SEQUENCE [LARGE SCALE GENOMIC DNA]</scope>
    <source>
        <strain evidence="1 2">FZUC8N2.13</strain>
    </source>
</reference>
<evidence type="ECO:0000313" key="1">
    <source>
        <dbReference type="EMBL" id="MFA9192049.1"/>
    </source>
</evidence>
<comment type="caution">
    <text evidence="1">The sequence shown here is derived from an EMBL/GenBank/DDBJ whole genome shotgun (WGS) entry which is preliminary data.</text>
</comment>
<accession>A0ABV4TG48</accession>
<protein>
    <submittedName>
        <fullName evidence="1">Uncharacterized protein</fullName>
    </submittedName>
</protein>
<keyword evidence="2" id="KW-1185">Reference proteome</keyword>
<dbReference type="RefSeq" id="WP_373407012.1">
    <property type="nucleotide sequence ID" value="NZ_JBCFQL010000012.1"/>
</dbReference>
<name>A0ABV4TG48_9FLAO</name>
<proteinExistence type="predicted"/>
<evidence type="ECO:0000313" key="2">
    <source>
        <dbReference type="Proteomes" id="UP001574169"/>
    </source>
</evidence>
<sequence length="176" mass="20966">MKLIGVECWADKYFFGKLLNDKSLIRKESGDDAVIDGVYKRSKGNFSVGIVDIDKNKKIPASFVKIYENENSQIYKHSENCQFLILIGPRQFEHWINEFLKKKNKEIKEFGFIDFVEFMKRSKSLNPESDERFKDLISFVIENFEESENHILKLKIQLEYILEKKYQFNIDEFQNI</sequence>
<dbReference type="EMBL" id="JBCFQL010000012">
    <property type="protein sequence ID" value="MFA9192049.1"/>
    <property type="molecule type" value="Genomic_DNA"/>
</dbReference>
<gene>
    <name evidence="1" type="ORF">AAGV28_11785</name>
</gene>
<dbReference type="Proteomes" id="UP001574169">
    <property type="component" value="Unassembled WGS sequence"/>
</dbReference>